<feature type="non-terminal residue" evidence="3">
    <location>
        <position position="1"/>
    </location>
</feature>
<evidence type="ECO:0000313" key="3">
    <source>
        <dbReference type="EMBL" id="CAF1687413.1"/>
    </source>
</evidence>
<name>A0A816HGE0_ADIRI</name>
<protein>
    <submittedName>
        <fullName evidence="3">Uncharacterized protein</fullName>
    </submittedName>
</protein>
<sequence length="294" mass="33779">CDSKRNALLDEAMNYRRRYLELNCNFDVDHDNNRIVKCNLYEFQFSNDNKTIVGFLRWIPKLIANTSNSQETIKVLDNFKMIYNFNPIPLTTKRLRKSTKTTIDNESTESEVSDGNGMIDDYDDDKTKTSDENVGTWSLSDILEKDPPSTVEQIDLQPIEPANDPVGDVEVREIPSTNNSEEQKAKFTLELENKQLQEKISSLKTEIVAQVDDSNTQTSNVLLSTMIEFDRLQNEMSTIKAHEKSIRTTSQEISTKSYALPKSNLSILSKFKLIFNTLKQIDYPMKTYFQDSVP</sequence>
<dbReference type="EMBL" id="CAJNOR010017498">
    <property type="protein sequence ID" value="CAF1687413.1"/>
    <property type="molecule type" value="Genomic_DNA"/>
</dbReference>
<gene>
    <name evidence="3" type="ORF">XAT740_LOCUS62387</name>
</gene>
<dbReference type="Proteomes" id="UP000663828">
    <property type="component" value="Unassembled WGS sequence"/>
</dbReference>
<evidence type="ECO:0000256" key="2">
    <source>
        <dbReference type="SAM" id="MobiDB-lite"/>
    </source>
</evidence>
<keyword evidence="4" id="KW-1185">Reference proteome</keyword>
<feature type="coiled-coil region" evidence="1">
    <location>
        <begin position="179"/>
        <end position="213"/>
    </location>
</feature>
<dbReference type="AlphaFoldDB" id="A0A816HGE0"/>
<reference evidence="3" key="1">
    <citation type="submission" date="2021-02" db="EMBL/GenBank/DDBJ databases">
        <authorList>
            <person name="Nowell W R."/>
        </authorList>
    </citation>
    <scope>NUCLEOTIDE SEQUENCE</scope>
</reference>
<keyword evidence="1" id="KW-0175">Coiled coil</keyword>
<evidence type="ECO:0000256" key="1">
    <source>
        <dbReference type="SAM" id="Coils"/>
    </source>
</evidence>
<evidence type="ECO:0000313" key="4">
    <source>
        <dbReference type="Proteomes" id="UP000663828"/>
    </source>
</evidence>
<organism evidence="3 4">
    <name type="scientific">Adineta ricciae</name>
    <name type="common">Rotifer</name>
    <dbReference type="NCBI Taxonomy" id="249248"/>
    <lineage>
        <taxon>Eukaryota</taxon>
        <taxon>Metazoa</taxon>
        <taxon>Spiralia</taxon>
        <taxon>Gnathifera</taxon>
        <taxon>Rotifera</taxon>
        <taxon>Eurotatoria</taxon>
        <taxon>Bdelloidea</taxon>
        <taxon>Adinetida</taxon>
        <taxon>Adinetidae</taxon>
        <taxon>Adineta</taxon>
    </lineage>
</organism>
<proteinExistence type="predicted"/>
<feature type="non-terminal residue" evidence="3">
    <location>
        <position position="294"/>
    </location>
</feature>
<comment type="caution">
    <text evidence="3">The sequence shown here is derived from an EMBL/GenBank/DDBJ whole genome shotgun (WGS) entry which is preliminary data.</text>
</comment>
<accession>A0A816HGE0</accession>
<feature type="region of interest" description="Disordered" evidence="2">
    <location>
        <begin position="99"/>
        <end position="133"/>
    </location>
</feature>